<dbReference type="PANTHER" id="PTHR10900:SF77">
    <property type="entry name" value="FI19380P1"/>
    <property type="match status" value="1"/>
</dbReference>
<comment type="caution">
    <text evidence="2">The sequence shown here is derived from an EMBL/GenBank/DDBJ whole genome shotgun (WGS) entry which is preliminary data.</text>
</comment>
<name>A0ABS5JXI4_9BACT</name>
<feature type="domain" description="FAS1" evidence="1">
    <location>
        <begin position="190"/>
        <end position="409"/>
    </location>
</feature>
<evidence type="ECO:0000259" key="1">
    <source>
        <dbReference type="PROSITE" id="PS50213"/>
    </source>
</evidence>
<dbReference type="Proteomes" id="UP000708576">
    <property type="component" value="Unassembled WGS sequence"/>
</dbReference>
<evidence type="ECO:0000313" key="3">
    <source>
        <dbReference type="Proteomes" id="UP000708576"/>
    </source>
</evidence>
<dbReference type="Pfam" id="PF02469">
    <property type="entry name" value="Fasciclin"/>
    <property type="match status" value="1"/>
</dbReference>
<evidence type="ECO:0000313" key="2">
    <source>
        <dbReference type="EMBL" id="MBS2099625.1"/>
    </source>
</evidence>
<sequence>MKSVRKNKMKLLKSSNTIYLGILFLFTVMLSSCYDDNVGNIYTNEGLTIGQYITQNPEQFSEFSRLLDTTKVKGLLNAYGVYTCFLPDNEAMKAYYQMRGRTSLDQFPLDSLQKIAYDHIIQNYDIQTSEFGVGFLARLTMSGRYLKTDVETGGGSFDFYINTDSKITEKDVEMHNGIIHVLDKVLNPTENTVVEAISEDENFTLLSEALLLTGVADRLTPIKDESYVLPSDLEEREGTTGGNGSINRVPFERRYGFTIFAESDQTYRNNGINNIEDLKTLASTIYDATYPEDAGITDVTNPRNSLYRYVAYHCLNKKVPRAFLIERYDNTGSTYATTGETHSVKAYDMFEYLETLNTNTLIEVRTDRTRIQDPYNILNRTAPGVEINLTDNYDNDAINGVYHEIDNILVYSQEVRRLLSTKRLRMDAASFFPELANNSMRVGHARDDYPYESWRFTDDYIDRVKVAPGTSFGYLSSDDRFLDYQGDEVFLSGLYDFEITTLPIPAGTYEVRFGWQPTIWRGAAQIYWDGKPCGIPLDLRLTADDPKIGWEKPGDNYSDPLGYENDKMMRNRGYMKGPASFKVIKDSQNGGWYNGPEARNSPNFLRKILGIFTFDKDTTHVMGVKAAREGEFMFDFLEFVPIEIIESEGID</sequence>
<dbReference type="PROSITE" id="PS50213">
    <property type="entry name" value="FAS1"/>
    <property type="match status" value="2"/>
</dbReference>
<dbReference type="Gene3D" id="2.30.180.10">
    <property type="entry name" value="FAS1 domain"/>
    <property type="match status" value="2"/>
</dbReference>
<proteinExistence type="predicted"/>
<dbReference type="PROSITE" id="PS51257">
    <property type="entry name" value="PROKAR_LIPOPROTEIN"/>
    <property type="match status" value="1"/>
</dbReference>
<keyword evidence="3" id="KW-1185">Reference proteome</keyword>
<dbReference type="InterPro" id="IPR050904">
    <property type="entry name" value="Adhesion/Biosynth-related"/>
</dbReference>
<dbReference type="InterPro" id="IPR036378">
    <property type="entry name" value="FAS1_dom_sf"/>
</dbReference>
<dbReference type="InterPro" id="IPR000782">
    <property type="entry name" value="FAS1_domain"/>
</dbReference>
<protein>
    <submittedName>
        <fullName evidence="2">Fasciclin domain-containing protein</fullName>
    </submittedName>
</protein>
<organism evidence="2 3">
    <name type="scientific">Carboxylicivirga linearis</name>
    <dbReference type="NCBI Taxonomy" id="1628157"/>
    <lineage>
        <taxon>Bacteria</taxon>
        <taxon>Pseudomonadati</taxon>
        <taxon>Bacteroidota</taxon>
        <taxon>Bacteroidia</taxon>
        <taxon>Marinilabiliales</taxon>
        <taxon>Marinilabiliaceae</taxon>
        <taxon>Carboxylicivirga</taxon>
    </lineage>
</organism>
<dbReference type="RefSeq" id="WP_212216869.1">
    <property type="nucleotide sequence ID" value="NZ_JAGUCO010000013.1"/>
</dbReference>
<dbReference type="SUPFAM" id="SSF82153">
    <property type="entry name" value="FAS1 domain"/>
    <property type="match status" value="1"/>
</dbReference>
<accession>A0ABS5JXI4</accession>
<dbReference type="EMBL" id="JAGUCO010000013">
    <property type="protein sequence ID" value="MBS2099625.1"/>
    <property type="molecule type" value="Genomic_DNA"/>
</dbReference>
<gene>
    <name evidence="2" type="ORF">KEM10_15120</name>
</gene>
<feature type="domain" description="FAS1" evidence="1">
    <location>
        <begin position="47"/>
        <end position="186"/>
    </location>
</feature>
<dbReference type="PANTHER" id="PTHR10900">
    <property type="entry name" value="PERIOSTIN-RELATED"/>
    <property type="match status" value="1"/>
</dbReference>
<reference evidence="2 3" key="1">
    <citation type="journal article" date="2015" name="Int. J. Syst. Evol. Microbiol.">
        <title>Carboxylicivirga linearis sp. nov., isolated from a sea cucumber culture pond.</title>
        <authorList>
            <person name="Wang F.Q."/>
            <person name="Zhou Y.X."/>
            <person name="Lin X.Z."/>
            <person name="Chen G.J."/>
            <person name="Du Z.J."/>
        </authorList>
    </citation>
    <scope>NUCLEOTIDE SEQUENCE [LARGE SCALE GENOMIC DNA]</scope>
    <source>
        <strain evidence="2 3">FB218</strain>
    </source>
</reference>